<dbReference type="PANTHER" id="PTHR22600:SF57">
    <property type="entry name" value="BETA-N-ACETYLHEXOSAMINIDASE"/>
    <property type="match status" value="1"/>
</dbReference>
<dbReference type="GO" id="GO:0016020">
    <property type="term" value="C:membrane"/>
    <property type="evidence" value="ECO:0007669"/>
    <property type="project" value="TreeGrafter"/>
</dbReference>
<reference evidence="10 11" key="1">
    <citation type="submission" date="2018-08" db="EMBL/GenBank/DDBJ databases">
        <title>Pallidiluteibacterium maritimus gen. nov., sp. nov., isolated from coastal sediment.</title>
        <authorList>
            <person name="Zhou L.Y."/>
        </authorList>
    </citation>
    <scope>NUCLEOTIDE SEQUENCE [LARGE SCALE GENOMIC DNA]</scope>
    <source>
        <strain evidence="10 11">XSD2</strain>
    </source>
</reference>
<dbReference type="GO" id="GO:0004563">
    <property type="term" value="F:beta-N-acetylhexosaminidase activity"/>
    <property type="evidence" value="ECO:0007669"/>
    <property type="project" value="UniProtKB-EC"/>
</dbReference>
<dbReference type="SUPFAM" id="SSF51445">
    <property type="entry name" value="(Trans)glycosidases"/>
    <property type="match status" value="1"/>
</dbReference>
<feature type="domain" description="Beta-hexosaminidase bacterial type N-terminal" evidence="9">
    <location>
        <begin position="30"/>
        <end position="139"/>
    </location>
</feature>
<organism evidence="10 11">
    <name type="scientific">Maribellus luteus</name>
    <dbReference type="NCBI Taxonomy" id="2305463"/>
    <lineage>
        <taxon>Bacteria</taxon>
        <taxon>Pseudomonadati</taxon>
        <taxon>Bacteroidota</taxon>
        <taxon>Bacteroidia</taxon>
        <taxon>Marinilabiliales</taxon>
        <taxon>Prolixibacteraceae</taxon>
        <taxon>Maribellus</taxon>
    </lineage>
</organism>
<dbReference type="OrthoDB" id="1090159at2"/>
<feature type="domain" description="Glycoside hydrolase family 20 catalytic" evidence="8">
    <location>
        <begin position="143"/>
        <end position="494"/>
    </location>
</feature>
<evidence type="ECO:0000256" key="5">
    <source>
        <dbReference type="ARBA" id="ARBA00023295"/>
    </source>
</evidence>
<dbReference type="AlphaFoldDB" id="A0A399T5R5"/>
<dbReference type="EC" id="3.2.1.52" evidence="3"/>
<dbReference type="InterPro" id="IPR015883">
    <property type="entry name" value="Glyco_hydro_20_cat"/>
</dbReference>
<evidence type="ECO:0000313" key="10">
    <source>
        <dbReference type="EMBL" id="RIJ49531.1"/>
    </source>
</evidence>
<dbReference type="SUPFAM" id="SSF55545">
    <property type="entry name" value="beta-N-acetylhexosaminidase-like domain"/>
    <property type="match status" value="1"/>
</dbReference>
<proteinExistence type="inferred from homology"/>
<keyword evidence="5" id="KW-0326">Glycosidase</keyword>
<dbReference type="CDD" id="cd06563">
    <property type="entry name" value="GH20_chitobiase-like"/>
    <property type="match status" value="1"/>
</dbReference>
<dbReference type="Gene3D" id="3.30.379.10">
    <property type="entry name" value="Chitobiase/beta-hexosaminidase domain 2-like"/>
    <property type="match status" value="1"/>
</dbReference>
<keyword evidence="4 10" id="KW-0378">Hydrolase</keyword>
<comment type="catalytic activity">
    <reaction evidence="1">
        <text>Hydrolysis of terminal non-reducing N-acetyl-D-hexosamine residues in N-acetyl-beta-D-hexosaminides.</text>
        <dbReference type="EC" id="3.2.1.52"/>
    </reaction>
</comment>
<evidence type="ECO:0000256" key="4">
    <source>
        <dbReference type="ARBA" id="ARBA00022801"/>
    </source>
</evidence>
<evidence type="ECO:0000256" key="3">
    <source>
        <dbReference type="ARBA" id="ARBA00012663"/>
    </source>
</evidence>
<evidence type="ECO:0000259" key="9">
    <source>
        <dbReference type="Pfam" id="PF02838"/>
    </source>
</evidence>
<comment type="caution">
    <text evidence="10">The sequence shown here is derived from an EMBL/GenBank/DDBJ whole genome shotgun (WGS) entry which is preliminary data.</text>
</comment>
<keyword evidence="7" id="KW-0732">Signal</keyword>
<dbReference type="InterPro" id="IPR029018">
    <property type="entry name" value="Hex-like_dom2"/>
</dbReference>
<keyword evidence="11" id="KW-1185">Reference proteome</keyword>
<dbReference type="PROSITE" id="PS51257">
    <property type="entry name" value="PROKAR_LIPOPROTEIN"/>
    <property type="match status" value="1"/>
</dbReference>
<evidence type="ECO:0000259" key="8">
    <source>
        <dbReference type="Pfam" id="PF00728"/>
    </source>
</evidence>
<gene>
    <name evidence="10" type="ORF">D1614_06110</name>
</gene>
<dbReference type="Proteomes" id="UP000265926">
    <property type="component" value="Unassembled WGS sequence"/>
</dbReference>
<dbReference type="PIRSF" id="PIRSF001093">
    <property type="entry name" value="B-hxosamndse_ab_euk"/>
    <property type="match status" value="1"/>
</dbReference>
<dbReference type="Gene3D" id="3.20.20.80">
    <property type="entry name" value="Glycosidases"/>
    <property type="match status" value="1"/>
</dbReference>
<dbReference type="PANTHER" id="PTHR22600">
    <property type="entry name" value="BETA-HEXOSAMINIDASE"/>
    <property type="match status" value="1"/>
</dbReference>
<evidence type="ECO:0000256" key="1">
    <source>
        <dbReference type="ARBA" id="ARBA00001231"/>
    </source>
</evidence>
<dbReference type="PRINTS" id="PR00738">
    <property type="entry name" value="GLHYDRLASE20"/>
</dbReference>
<feature type="active site" description="Proton donor" evidence="6">
    <location>
        <position position="318"/>
    </location>
</feature>
<feature type="signal peptide" evidence="7">
    <location>
        <begin position="1"/>
        <end position="24"/>
    </location>
</feature>
<evidence type="ECO:0000313" key="11">
    <source>
        <dbReference type="Proteomes" id="UP000265926"/>
    </source>
</evidence>
<dbReference type="Pfam" id="PF00728">
    <property type="entry name" value="Glyco_hydro_20"/>
    <property type="match status" value="1"/>
</dbReference>
<evidence type="ECO:0000256" key="6">
    <source>
        <dbReference type="PIRSR" id="PIRSR625705-1"/>
    </source>
</evidence>
<name>A0A399T5R5_9BACT</name>
<dbReference type="Pfam" id="PF02838">
    <property type="entry name" value="Glyco_hydro_20b"/>
    <property type="match status" value="1"/>
</dbReference>
<sequence length="528" mass="59885">MSNKLRLLIIAVAAVFIASCTTHDCPNQPIEIIPYPNQLKTGEGCVNLAKGFQLIGETNHTEYLTTELKAQGIEAGKGAQIVFQPAEQPNNLGEEGYRLLAKKKTITIEANGSKGQFYGIQTLLQLVNGATVAAVEIEDVPAFGWRAYMLDESRYFHGETFVKQVLDQMAKLKMNVFHWHLVDDAGWRIEIKKYPLLTEVGGTRTDSEVGTWKSGKTAGEPHSGFYTQEQIKAIVQYAAERNITIVPEFEMPGHSSAAIAAYTWLGTAGKDIDVPVTFGRHYDNYDVTKPEVEQFVKDVLNELFELFPSEVIHIGGDEVGYKVWEESKHVQQYMKENGINTPADLQIAFTNKISKFIESKGRRMMGWNEIMGVNIHKGFEEKKDDKEAETELAKNVVVHFWKGDINLITDAAQKGYSIVNSLHSNTYLDYSYKNISLEKAYGFYPIPEDLNEEYHKNIFGLGCQMWSEWTPTYKDVERQTYPRIAAYAETGWTNKENKDYARFRKAMDNLTQSWDKLNINYGPLDNVE</sequence>
<accession>A0A399T5R5</accession>
<dbReference type="GO" id="GO:0030203">
    <property type="term" value="P:glycosaminoglycan metabolic process"/>
    <property type="evidence" value="ECO:0007669"/>
    <property type="project" value="TreeGrafter"/>
</dbReference>
<protein>
    <recommendedName>
        <fullName evidence="3">beta-N-acetylhexosaminidase</fullName>
        <ecNumber evidence="3">3.2.1.52</ecNumber>
    </recommendedName>
</protein>
<dbReference type="InterPro" id="IPR025705">
    <property type="entry name" value="Beta_hexosaminidase_sua/sub"/>
</dbReference>
<comment type="similarity">
    <text evidence="2">Belongs to the glycosyl hydrolase 20 family.</text>
</comment>
<dbReference type="RefSeq" id="WP_119437417.1">
    <property type="nucleotide sequence ID" value="NZ_QWGR01000003.1"/>
</dbReference>
<feature type="chain" id="PRO_5017254892" description="beta-N-acetylhexosaminidase" evidence="7">
    <location>
        <begin position="25"/>
        <end position="528"/>
    </location>
</feature>
<dbReference type="EMBL" id="QWGR01000003">
    <property type="protein sequence ID" value="RIJ49531.1"/>
    <property type="molecule type" value="Genomic_DNA"/>
</dbReference>
<dbReference type="InterPro" id="IPR015882">
    <property type="entry name" value="HEX_bac_N"/>
</dbReference>
<dbReference type="InterPro" id="IPR017853">
    <property type="entry name" value="GH"/>
</dbReference>
<evidence type="ECO:0000256" key="7">
    <source>
        <dbReference type="SAM" id="SignalP"/>
    </source>
</evidence>
<dbReference type="GO" id="GO:0005975">
    <property type="term" value="P:carbohydrate metabolic process"/>
    <property type="evidence" value="ECO:0007669"/>
    <property type="project" value="InterPro"/>
</dbReference>
<evidence type="ECO:0000256" key="2">
    <source>
        <dbReference type="ARBA" id="ARBA00006285"/>
    </source>
</evidence>